<proteinExistence type="predicted"/>
<organism evidence="8">
    <name type="scientific">Fibrocapsa japonica</name>
    <dbReference type="NCBI Taxonomy" id="94617"/>
    <lineage>
        <taxon>Eukaryota</taxon>
        <taxon>Sar</taxon>
        <taxon>Stramenopiles</taxon>
        <taxon>Ochrophyta</taxon>
        <taxon>Raphidophyceae</taxon>
        <taxon>Chattonellales</taxon>
        <taxon>Chattonellaceae</taxon>
        <taxon>Fibrocapsa</taxon>
    </lineage>
</organism>
<evidence type="ECO:0000256" key="2">
    <source>
        <dbReference type="ARBA" id="ARBA00022723"/>
    </source>
</evidence>
<sequence>MMKTFVVVLLCIAAGVNAFLPAPGMAGSSAVRATSSQLKMGGVPFAPTKEEWIPVLKKSEIAAGELVPVEQDGLQLLVIADFDGSIYCTANICPHLGTPMDQGSLGDGTIVCPLHKSAFSLETGELAGDWCPFPPLLGPLVLGKLEPAKNLATFAVRAKGDSIEVLVNRNLKQQFESKYWAGILDAQGKATGDYY</sequence>
<accession>A0A7S2V0A4</accession>
<dbReference type="GO" id="GO:0046872">
    <property type="term" value="F:metal ion binding"/>
    <property type="evidence" value="ECO:0007669"/>
    <property type="project" value="UniProtKB-KW"/>
</dbReference>
<dbReference type="Pfam" id="PF00355">
    <property type="entry name" value="Rieske"/>
    <property type="match status" value="1"/>
</dbReference>
<dbReference type="SUPFAM" id="SSF50022">
    <property type="entry name" value="ISP domain"/>
    <property type="match status" value="1"/>
</dbReference>
<dbReference type="Gene3D" id="2.102.10.10">
    <property type="entry name" value="Rieske [2Fe-2S] iron-sulphur domain"/>
    <property type="match status" value="1"/>
</dbReference>
<keyword evidence="3" id="KW-0408">Iron</keyword>
<evidence type="ECO:0000313" key="8">
    <source>
        <dbReference type="EMBL" id="CAD9865715.1"/>
    </source>
</evidence>
<dbReference type="CDD" id="cd03467">
    <property type="entry name" value="Rieske"/>
    <property type="match status" value="1"/>
</dbReference>
<keyword evidence="1" id="KW-0001">2Fe-2S</keyword>
<keyword evidence="4" id="KW-0411">Iron-sulfur</keyword>
<keyword evidence="2" id="KW-0479">Metal-binding</keyword>
<feature type="chain" id="PRO_5031108691" description="Rieske domain-containing protein" evidence="6">
    <location>
        <begin position="19"/>
        <end position="195"/>
    </location>
</feature>
<dbReference type="PANTHER" id="PTHR21496">
    <property type="entry name" value="FERREDOXIN-RELATED"/>
    <property type="match status" value="1"/>
</dbReference>
<dbReference type="InterPro" id="IPR017941">
    <property type="entry name" value="Rieske_2Fe-2S"/>
</dbReference>
<comment type="cofactor">
    <cofactor evidence="5">
        <name>[2Fe-2S] cluster</name>
        <dbReference type="ChEBI" id="CHEBI:190135"/>
    </cofactor>
</comment>
<evidence type="ECO:0000256" key="1">
    <source>
        <dbReference type="ARBA" id="ARBA00022714"/>
    </source>
</evidence>
<evidence type="ECO:0000259" key="7">
    <source>
        <dbReference type="PROSITE" id="PS51296"/>
    </source>
</evidence>
<protein>
    <recommendedName>
        <fullName evidence="7">Rieske domain-containing protein</fullName>
    </recommendedName>
</protein>
<feature type="signal peptide" evidence="6">
    <location>
        <begin position="1"/>
        <end position="18"/>
    </location>
</feature>
<evidence type="ECO:0000256" key="3">
    <source>
        <dbReference type="ARBA" id="ARBA00023004"/>
    </source>
</evidence>
<evidence type="ECO:0000256" key="4">
    <source>
        <dbReference type="ARBA" id="ARBA00023014"/>
    </source>
</evidence>
<name>A0A7S2V0A4_9STRA</name>
<evidence type="ECO:0000256" key="6">
    <source>
        <dbReference type="SAM" id="SignalP"/>
    </source>
</evidence>
<dbReference type="EMBL" id="HBHR01014424">
    <property type="protein sequence ID" value="CAD9865715.1"/>
    <property type="molecule type" value="Transcribed_RNA"/>
</dbReference>
<dbReference type="GO" id="GO:0051537">
    <property type="term" value="F:2 iron, 2 sulfur cluster binding"/>
    <property type="evidence" value="ECO:0007669"/>
    <property type="project" value="UniProtKB-KW"/>
</dbReference>
<dbReference type="PANTHER" id="PTHR21496:SF0">
    <property type="entry name" value="RIESKE DOMAIN-CONTAINING PROTEIN"/>
    <property type="match status" value="1"/>
</dbReference>
<gene>
    <name evidence="8" type="ORF">FJAP1339_LOCUS7146</name>
</gene>
<dbReference type="InterPro" id="IPR036922">
    <property type="entry name" value="Rieske_2Fe-2S_sf"/>
</dbReference>
<reference evidence="8" key="1">
    <citation type="submission" date="2021-01" db="EMBL/GenBank/DDBJ databases">
        <authorList>
            <person name="Corre E."/>
            <person name="Pelletier E."/>
            <person name="Niang G."/>
            <person name="Scheremetjew M."/>
            <person name="Finn R."/>
            <person name="Kale V."/>
            <person name="Holt S."/>
            <person name="Cochrane G."/>
            <person name="Meng A."/>
            <person name="Brown T."/>
            <person name="Cohen L."/>
        </authorList>
    </citation>
    <scope>NUCLEOTIDE SEQUENCE</scope>
    <source>
        <strain evidence="8">CCMP1661</strain>
    </source>
</reference>
<evidence type="ECO:0000256" key="5">
    <source>
        <dbReference type="ARBA" id="ARBA00034078"/>
    </source>
</evidence>
<dbReference type="AlphaFoldDB" id="A0A7S2V0A4"/>
<keyword evidence="6" id="KW-0732">Signal</keyword>
<feature type="domain" description="Rieske" evidence="7">
    <location>
        <begin position="53"/>
        <end position="165"/>
    </location>
</feature>
<dbReference type="PROSITE" id="PS51296">
    <property type="entry name" value="RIESKE"/>
    <property type="match status" value="1"/>
</dbReference>